<dbReference type="RefSeq" id="WP_167701043.1">
    <property type="nucleotide sequence ID" value="NZ_CP118176.1"/>
</dbReference>
<dbReference type="AlphaFoldDB" id="A0A968GB48"/>
<reference evidence="2 3" key="1">
    <citation type="submission" date="2020-03" db="EMBL/GenBank/DDBJ databases">
        <title>Spirochaetal bacteria isolated from arthropods constitute a novel genus Entomospira genus novum within the order Spirochaetales.</title>
        <authorList>
            <person name="Grana-Miraglia L."/>
            <person name="Sikutova S."/>
            <person name="Fingerle V."/>
            <person name="Sing A."/>
            <person name="Castillo-Ramirez S."/>
            <person name="Margos G."/>
            <person name="Rudolf I."/>
        </authorList>
    </citation>
    <scope>NUCLEOTIDE SEQUENCE [LARGE SCALE GENOMIC DNA]</scope>
    <source>
        <strain evidence="2 3">BR193</strain>
    </source>
</reference>
<keyword evidence="3" id="KW-1185">Reference proteome</keyword>
<proteinExistence type="predicted"/>
<dbReference type="Proteomes" id="UP000711995">
    <property type="component" value="Unassembled WGS sequence"/>
</dbReference>
<gene>
    <name evidence="2" type="ORF">HCT14_07865</name>
</gene>
<comment type="caution">
    <text evidence="2">The sequence shown here is derived from an EMBL/GenBank/DDBJ whole genome shotgun (WGS) entry which is preliminary data.</text>
</comment>
<accession>A0A968GB48</accession>
<evidence type="ECO:0000313" key="2">
    <source>
        <dbReference type="EMBL" id="NIZ41421.1"/>
    </source>
</evidence>
<dbReference type="EMBL" id="JAATLJ010000003">
    <property type="protein sequence ID" value="NIZ41421.1"/>
    <property type="molecule type" value="Genomic_DNA"/>
</dbReference>
<sequence>MEQARTMIFSRIKSIAMMGASLLIALIIAIKSYRKGVQSGHKKALQSIDKAEAQRHAIQEALHNRHQQAIQEAMAVDSDRVVDHFNRMFHHPKESPTSDHPDASSSDSSKR</sequence>
<name>A0A968GB48_9SPIO</name>
<feature type="region of interest" description="Disordered" evidence="1">
    <location>
        <begin position="85"/>
        <end position="111"/>
    </location>
</feature>
<organism evidence="2 3">
    <name type="scientific">Entomospira entomophila</name>
    <dbReference type="NCBI Taxonomy" id="2719988"/>
    <lineage>
        <taxon>Bacteria</taxon>
        <taxon>Pseudomonadati</taxon>
        <taxon>Spirochaetota</taxon>
        <taxon>Spirochaetia</taxon>
        <taxon>Spirochaetales</taxon>
        <taxon>Spirochaetaceae</taxon>
        <taxon>Entomospira</taxon>
    </lineage>
</organism>
<evidence type="ECO:0000313" key="3">
    <source>
        <dbReference type="Proteomes" id="UP000711995"/>
    </source>
</evidence>
<evidence type="ECO:0000256" key="1">
    <source>
        <dbReference type="SAM" id="MobiDB-lite"/>
    </source>
</evidence>
<protein>
    <submittedName>
        <fullName evidence="2">Uncharacterized protein</fullName>
    </submittedName>
</protein>